<dbReference type="EMBL" id="JACTNF010000003">
    <property type="protein sequence ID" value="MBO1073930.1"/>
    <property type="molecule type" value="Genomic_DNA"/>
</dbReference>
<keyword evidence="2" id="KW-1003">Cell membrane</keyword>
<accession>A0ABS3K8Z2</accession>
<keyword evidence="8" id="KW-1185">Reference proteome</keyword>
<organism evidence="7 8">
    <name type="scientific">Roseomonas marmotae</name>
    <dbReference type="NCBI Taxonomy" id="2768161"/>
    <lineage>
        <taxon>Bacteria</taxon>
        <taxon>Pseudomonadati</taxon>
        <taxon>Pseudomonadota</taxon>
        <taxon>Alphaproteobacteria</taxon>
        <taxon>Acetobacterales</taxon>
        <taxon>Roseomonadaceae</taxon>
        <taxon>Roseomonas</taxon>
    </lineage>
</organism>
<evidence type="ECO:0000256" key="5">
    <source>
        <dbReference type="ARBA" id="ARBA00023136"/>
    </source>
</evidence>
<dbReference type="RefSeq" id="WP_207445508.1">
    <property type="nucleotide sequence ID" value="NZ_CP061091.1"/>
</dbReference>
<dbReference type="SUPFAM" id="SSF69593">
    <property type="entry name" value="Glycerol-3-phosphate (1)-acyltransferase"/>
    <property type="match status" value="1"/>
</dbReference>
<comment type="subcellular location">
    <subcellularLocation>
        <location evidence="1">Cell inner membrane</location>
    </subcellularLocation>
</comment>
<gene>
    <name evidence="7" type="ORF">IAI60_04860</name>
</gene>
<evidence type="ECO:0008006" key="9">
    <source>
        <dbReference type="Google" id="ProtNLM"/>
    </source>
</evidence>
<evidence type="ECO:0000313" key="8">
    <source>
        <dbReference type="Proteomes" id="UP001518990"/>
    </source>
</evidence>
<evidence type="ECO:0000313" key="7">
    <source>
        <dbReference type="EMBL" id="MBO1073930.1"/>
    </source>
</evidence>
<keyword evidence="3" id="KW-0997">Cell inner membrane</keyword>
<proteinExistence type="predicted"/>
<name>A0ABS3K8Z2_9PROT</name>
<sequence length="290" mass="32164">MAEERVLDRLLRQVDRVKDIGLHEGMRLLPTPVVSALGAQLAMLGSHFRQRRMVENAMRALSYLRPELDEAARRDMALLYLRNMGRVFSEFSCLHRVWDEGRITVVGGENITVPNAVLALVHTGNWEAEIAAIRGIGLRMRSIYQPLSNKTQIGIAMRVRRSLGNDAIPGDAKAMREALRVLARGDTMIGLYVDEYKGGRVNAPAFGRPPAPRGNISMAARLAARAGVPVVPAYMLRVGEAARFTAHFLPPITPSGDAEADQAAIEAVLEPVVRQHLDQWLMLYAFRPDR</sequence>
<dbReference type="InterPro" id="IPR004960">
    <property type="entry name" value="LipA_acyltrans"/>
</dbReference>
<dbReference type="PANTHER" id="PTHR30606">
    <property type="entry name" value="LIPID A BIOSYNTHESIS LAUROYL ACYLTRANSFERASE"/>
    <property type="match status" value="1"/>
</dbReference>
<keyword evidence="5" id="KW-0472">Membrane</keyword>
<protein>
    <recommendedName>
        <fullName evidence="9">Lauroyl acyltransferase</fullName>
    </recommendedName>
</protein>
<dbReference type="Proteomes" id="UP001518990">
    <property type="component" value="Unassembled WGS sequence"/>
</dbReference>
<evidence type="ECO:0000256" key="4">
    <source>
        <dbReference type="ARBA" id="ARBA00022679"/>
    </source>
</evidence>
<dbReference type="PANTHER" id="PTHR30606:SF10">
    <property type="entry name" value="PHOSPHATIDYLINOSITOL MANNOSIDE ACYLTRANSFERASE"/>
    <property type="match status" value="1"/>
</dbReference>
<evidence type="ECO:0000256" key="3">
    <source>
        <dbReference type="ARBA" id="ARBA00022519"/>
    </source>
</evidence>
<evidence type="ECO:0000256" key="6">
    <source>
        <dbReference type="ARBA" id="ARBA00023315"/>
    </source>
</evidence>
<keyword evidence="4" id="KW-0808">Transferase</keyword>
<dbReference type="CDD" id="cd07984">
    <property type="entry name" value="LPLAT_LABLAT-like"/>
    <property type="match status" value="1"/>
</dbReference>
<evidence type="ECO:0000256" key="2">
    <source>
        <dbReference type="ARBA" id="ARBA00022475"/>
    </source>
</evidence>
<reference evidence="7 8" key="1">
    <citation type="submission" date="2020-09" db="EMBL/GenBank/DDBJ databases">
        <title>Roseomonas.</title>
        <authorList>
            <person name="Zhu W."/>
        </authorList>
    </citation>
    <scope>NUCLEOTIDE SEQUENCE [LARGE SCALE GENOMIC DNA]</scope>
    <source>
        <strain evidence="7 8">1311</strain>
    </source>
</reference>
<keyword evidence="6" id="KW-0012">Acyltransferase</keyword>
<comment type="caution">
    <text evidence="7">The sequence shown here is derived from an EMBL/GenBank/DDBJ whole genome shotgun (WGS) entry which is preliminary data.</text>
</comment>
<evidence type="ECO:0000256" key="1">
    <source>
        <dbReference type="ARBA" id="ARBA00004533"/>
    </source>
</evidence>
<dbReference type="Pfam" id="PF03279">
    <property type="entry name" value="Lip_A_acyltrans"/>
    <property type="match status" value="1"/>
</dbReference>